<dbReference type="InterPro" id="IPR021139">
    <property type="entry name" value="NYN"/>
</dbReference>
<comment type="caution">
    <text evidence="2">The sequence shown here is derived from an EMBL/GenBank/DDBJ whole genome shotgun (WGS) entry which is preliminary data.</text>
</comment>
<evidence type="ECO:0000313" key="3">
    <source>
        <dbReference type="Proteomes" id="UP000176329"/>
    </source>
</evidence>
<evidence type="ECO:0000259" key="1">
    <source>
        <dbReference type="Pfam" id="PF01936"/>
    </source>
</evidence>
<dbReference type="GO" id="GO:0004540">
    <property type="term" value="F:RNA nuclease activity"/>
    <property type="evidence" value="ECO:0007669"/>
    <property type="project" value="InterPro"/>
</dbReference>
<dbReference type="EMBL" id="MFPV01000020">
    <property type="protein sequence ID" value="OGH62103.1"/>
    <property type="molecule type" value="Genomic_DNA"/>
</dbReference>
<evidence type="ECO:0000313" key="2">
    <source>
        <dbReference type="EMBL" id="OGH62103.1"/>
    </source>
</evidence>
<dbReference type="Proteomes" id="UP000176329">
    <property type="component" value="Unassembled WGS sequence"/>
</dbReference>
<accession>A0A1F6LS46</accession>
<organism evidence="2 3">
    <name type="scientific">Candidatus Magasanikbacteria bacterium RIFCSPHIGHO2_01_FULL_50_8</name>
    <dbReference type="NCBI Taxonomy" id="1798674"/>
    <lineage>
        <taxon>Bacteria</taxon>
        <taxon>Candidatus Magasanikiibacteriota</taxon>
    </lineage>
</organism>
<name>A0A1F6LS46_9BACT</name>
<sequence length="159" mass="18166">MNQEKAATAQNIELDYQKFFVWLKDKYGADRVYYFVGFMQKFQERYDFLTEVGYTLVFKEVVYSGGKAKGNCDADLVVHVMRDYYEGICKKAVIVSSDGDYAVLVKFLSERGALQTVISPAAPDKCSILLKRLKISMTFLNRIAEHFDKNKKAPIQDGT</sequence>
<dbReference type="AlphaFoldDB" id="A0A1F6LS46"/>
<dbReference type="Pfam" id="PF01936">
    <property type="entry name" value="NYN"/>
    <property type="match status" value="1"/>
</dbReference>
<proteinExistence type="predicted"/>
<protein>
    <recommendedName>
        <fullName evidence="1">NYN domain-containing protein</fullName>
    </recommendedName>
</protein>
<feature type="domain" description="NYN" evidence="1">
    <location>
        <begin position="13"/>
        <end position="119"/>
    </location>
</feature>
<dbReference type="Gene3D" id="3.40.50.1010">
    <property type="entry name" value="5'-nuclease"/>
    <property type="match status" value="1"/>
</dbReference>
<gene>
    <name evidence="2" type="ORF">A2848_01345</name>
</gene>
<reference evidence="2 3" key="1">
    <citation type="journal article" date="2016" name="Nat. Commun.">
        <title>Thousands of microbial genomes shed light on interconnected biogeochemical processes in an aquifer system.</title>
        <authorList>
            <person name="Anantharaman K."/>
            <person name="Brown C.T."/>
            <person name="Hug L.A."/>
            <person name="Sharon I."/>
            <person name="Castelle C.J."/>
            <person name="Probst A.J."/>
            <person name="Thomas B.C."/>
            <person name="Singh A."/>
            <person name="Wilkins M.J."/>
            <person name="Karaoz U."/>
            <person name="Brodie E.L."/>
            <person name="Williams K.H."/>
            <person name="Hubbard S.S."/>
            <person name="Banfield J.F."/>
        </authorList>
    </citation>
    <scope>NUCLEOTIDE SEQUENCE [LARGE SCALE GENOMIC DNA]</scope>
</reference>